<dbReference type="PANTHER" id="PTHR34701">
    <property type="entry name" value="TRANSCRIPTIONAL REGULATOR MRAZ"/>
    <property type="match status" value="1"/>
</dbReference>
<evidence type="ECO:0000256" key="3">
    <source>
        <dbReference type="ARBA" id="ARBA00022737"/>
    </source>
</evidence>
<keyword evidence="2 7" id="KW-0963">Cytoplasm</keyword>
<comment type="subunit">
    <text evidence="7">Forms oligomers.</text>
</comment>
<gene>
    <name evidence="7" type="primary">mraZ</name>
    <name evidence="9" type="ORF">GCM10008942_13360</name>
</gene>
<keyword evidence="5 7" id="KW-0238">DNA-binding</keyword>
<dbReference type="PANTHER" id="PTHR34701:SF1">
    <property type="entry name" value="TRANSCRIPTIONAL REGULATOR MRAZ"/>
    <property type="match status" value="1"/>
</dbReference>
<dbReference type="CDD" id="cd16321">
    <property type="entry name" value="MraZ_C"/>
    <property type="match status" value="1"/>
</dbReference>
<evidence type="ECO:0000256" key="2">
    <source>
        <dbReference type="ARBA" id="ARBA00022490"/>
    </source>
</evidence>
<keyword evidence="6 7" id="KW-0804">Transcription</keyword>
<dbReference type="Proteomes" id="UP001499951">
    <property type="component" value="Unassembled WGS sequence"/>
</dbReference>
<dbReference type="CDD" id="cd16320">
    <property type="entry name" value="MraZ_N"/>
    <property type="match status" value="1"/>
</dbReference>
<comment type="caution">
    <text evidence="9">The sequence shown here is derived from an EMBL/GenBank/DDBJ whole genome shotgun (WGS) entry which is preliminary data.</text>
</comment>
<evidence type="ECO:0000256" key="7">
    <source>
        <dbReference type="HAMAP-Rule" id="MF_01008"/>
    </source>
</evidence>
<proteinExistence type="inferred from homology"/>
<dbReference type="InterPro" id="IPR020603">
    <property type="entry name" value="MraZ_dom"/>
</dbReference>
<protein>
    <recommendedName>
        <fullName evidence="1 7">Transcriptional regulator MraZ</fullName>
    </recommendedName>
</protein>
<evidence type="ECO:0000256" key="5">
    <source>
        <dbReference type="ARBA" id="ARBA00023125"/>
    </source>
</evidence>
<dbReference type="RefSeq" id="WP_166933271.1">
    <property type="nucleotide sequence ID" value="NZ_BAAADD010000003.1"/>
</dbReference>
<evidence type="ECO:0000256" key="4">
    <source>
        <dbReference type="ARBA" id="ARBA00023015"/>
    </source>
</evidence>
<comment type="similarity">
    <text evidence="7">Belongs to the MraZ family.</text>
</comment>
<dbReference type="PROSITE" id="PS51740">
    <property type="entry name" value="SPOVT_ABRB"/>
    <property type="match status" value="2"/>
</dbReference>
<reference evidence="9 10" key="1">
    <citation type="journal article" date="2019" name="Int. J. Syst. Evol. Microbiol.">
        <title>The Global Catalogue of Microorganisms (GCM) 10K type strain sequencing project: providing services to taxonomists for standard genome sequencing and annotation.</title>
        <authorList>
            <consortium name="The Broad Institute Genomics Platform"/>
            <consortium name="The Broad Institute Genome Sequencing Center for Infectious Disease"/>
            <person name="Wu L."/>
            <person name="Ma J."/>
        </authorList>
    </citation>
    <scope>NUCLEOTIDE SEQUENCE [LARGE SCALE GENOMIC DNA]</scope>
    <source>
        <strain evidence="9 10">JCM 15089</strain>
    </source>
</reference>
<evidence type="ECO:0000313" key="10">
    <source>
        <dbReference type="Proteomes" id="UP001499951"/>
    </source>
</evidence>
<dbReference type="SUPFAM" id="SSF89447">
    <property type="entry name" value="AbrB/MazE/MraZ-like"/>
    <property type="match status" value="1"/>
</dbReference>
<dbReference type="InterPro" id="IPR035644">
    <property type="entry name" value="MraZ_C"/>
</dbReference>
<dbReference type="Pfam" id="PF02381">
    <property type="entry name" value="MraZ"/>
    <property type="match status" value="1"/>
</dbReference>
<feature type="domain" description="SpoVT-AbrB" evidence="8">
    <location>
        <begin position="9"/>
        <end position="56"/>
    </location>
</feature>
<evidence type="ECO:0000313" key="9">
    <source>
        <dbReference type="EMBL" id="GAA0566260.1"/>
    </source>
</evidence>
<dbReference type="HAMAP" id="MF_01008">
    <property type="entry name" value="MraZ"/>
    <property type="match status" value="1"/>
</dbReference>
<evidence type="ECO:0000256" key="1">
    <source>
        <dbReference type="ARBA" id="ARBA00013860"/>
    </source>
</evidence>
<keyword evidence="4 7" id="KW-0805">Transcription regulation</keyword>
<organism evidence="9 10">
    <name type="scientific">Rhizomicrobium electricum</name>
    <dbReference type="NCBI Taxonomy" id="480070"/>
    <lineage>
        <taxon>Bacteria</taxon>
        <taxon>Pseudomonadati</taxon>
        <taxon>Pseudomonadota</taxon>
        <taxon>Alphaproteobacteria</taxon>
        <taxon>Micropepsales</taxon>
        <taxon>Micropepsaceae</taxon>
        <taxon>Rhizomicrobium</taxon>
    </lineage>
</organism>
<comment type="subcellular location">
    <subcellularLocation>
        <location evidence="7">Cytoplasm</location>
        <location evidence="7">Nucleoid</location>
    </subcellularLocation>
</comment>
<dbReference type="Gene3D" id="3.40.1550.20">
    <property type="entry name" value="Transcriptional regulator MraZ domain"/>
    <property type="match status" value="1"/>
</dbReference>
<dbReference type="InterPro" id="IPR003444">
    <property type="entry name" value="MraZ"/>
</dbReference>
<keyword evidence="3" id="KW-0677">Repeat</keyword>
<feature type="domain" description="SpoVT-AbrB" evidence="8">
    <location>
        <begin position="85"/>
        <end position="128"/>
    </location>
</feature>
<name>A0ABN1EGZ0_9PROT</name>
<dbReference type="EMBL" id="BAAADD010000003">
    <property type="protein sequence ID" value="GAA0566260.1"/>
    <property type="molecule type" value="Genomic_DNA"/>
</dbReference>
<sequence length="176" mass="18975">MSNQRFITTFAGTLDAKGRVCIPAPWRQVLTAQETTGVYVCPSLDGDSLIGFGGELMSAELKRLETMDPVYSEDYETYAHLVSYSSQLPIDENGRVRLPDELIQAAGLKDKVVFVGMGIKFEIWNPDTFAPVKARRLANARAERAARSAQELAARAAMQAAAAPAAPAAPTTEGTP</sequence>
<evidence type="ECO:0000259" key="8">
    <source>
        <dbReference type="PROSITE" id="PS51740"/>
    </source>
</evidence>
<evidence type="ECO:0000256" key="6">
    <source>
        <dbReference type="ARBA" id="ARBA00023163"/>
    </source>
</evidence>
<accession>A0ABN1EGZ0</accession>
<dbReference type="InterPro" id="IPR038619">
    <property type="entry name" value="MraZ_sf"/>
</dbReference>
<keyword evidence="10" id="KW-1185">Reference proteome</keyword>
<dbReference type="InterPro" id="IPR007159">
    <property type="entry name" value="SpoVT-AbrB_dom"/>
</dbReference>
<dbReference type="InterPro" id="IPR035642">
    <property type="entry name" value="MraZ_N"/>
</dbReference>
<dbReference type="InterPro" id="IPR037914">
    <property type="entry name" value="SpoVT-AbrB_sf"/>
</dbReference>